<protein>
    <recommendedName>
        <fullName evidence="7">TonB-dependent transporter Oar-like beta-barrel domain-containing protein</fullName>
    </recommendedName>
</protein>
<dbReference type="AlphaFoldDB" id="A0A5B9EB55"/>
<dbReference type="OrthoDB" id="98064at2"/>
<dbReference type="EMBL" id="CP042806">
    <property type="protein sequence ID" value="QEE28924.1"/>
    <property type="molecule type" value="Genomic_DNA"/>
</dbReference>
<dbReference type="PANTHER" id="PTHR30069:SF46">
    <property type="entry name" value="OAR PROTEIN"/>
    <property type="match status" value="1"/>
</dbReference>
<evidence type="ECO:0000256" key="4">
    <source>
        <dbReference type="ARBA" id="ARBA00022692"/>
    </source>
</evidence>
<dbReference type="SUPFAM" id="SSF56935">
    <property type="entry name" value="Porins"/>
    <property type="match status" value="1"/>
</dbReference>
<keyword evidence="9" id="KW-1185">Reference proteome</keyword>
<name>A0A5B9EB55_9BACT</name>
<dbReference type="Pfam" id="PF13620">
    <property type="entry name" value="CarboxypepD_reg"/>
    <property type="match status" value="1"/>
</dbReference>
<feature type="domain" description="TonB-dependent transporter Oar-like beta-barrel" evidence="7">
    <location>
        <begin position="266"/>
        <end position="1138"/>
    </location>
</feature>
<dbReference type="InterPro" id="IPR057601">
    <property type="entry name" value="Oar-like_b-barrel"/>
</dbReference>
<keyword evidence="4" id="KW-0812">Transmembrane</keyword>
<accession>A0A5B9EB55</accession>
<evidence type="ECO:0000256" key="3">
    <source>
        <dbReference type="ARBA" id="ARBA00022452"/>
    </source>
</evidence>
<dbReference type="GO" id="GO:0015344">
    <property type="term" value="F:siderophore uptake transmembrane transporter activity"/>
    <property type="evidence" value="ECO:0007669"/>
    <property type="project" value="TreeGrafter"/>
</dbReference>
<dbReference type="Proteomes" id="UP000321820">
    <property type="component" value="Chromosome"/>
</dbReference>
<keyword evidence="2" id="KW-0813">Transport</keyword>
<dbReference type="Gene3D" id="2.40.170.20">
    <property type="entry name" value="TonB-dependent receptor, beta-barrel domain"/>
    <property type="match status" value="1"/>
</dbReference>
<evidence type="ECO:0000313" key="9">
    <source>
        <dbReference type="Proteomes" id="UP000321820"/>
    </source>
</evidence>
<keyword evidence="3" id="KW-1134">Transmembrane beta strand</keyword>
<dbReference type="Gene3D" id="2.60.40.1120">
    <property type="entry name" value="Carboxypeptidase-like, regulatory domain"/>
    <property type="match status" value="1"/>
</dbReference>
<dbReference type="InterPro" id="IPR013784">
    <property type="entry name" value="Carb-bd-like_fold"/>
</dbReference>
<dbReference type="GO" id="GO:0044718">
    <property type="term" value="P:siderophore transmembrane transport"/>
    <property type="evidence" value="ECO:0007669"/>
    <property type="project" value="TreeGrafter"/>
</dbReference>
<dbReference type="RefSeq" id="WP_147648122.1">
    <property type="nucleotide sequence ID" value="NZ_CP042806.1"/>
</dbReference>
<keyword evidence="5" id="KW-0472">Membrane</keyword>
<comment type="subcellular location">
    <subcellularLocation>
        <location evidence="1">Cell outer membrane</location>
        <topology evidence="1">Multi-pass membrane protein</topology>
    </subcellularLocation>
</comment>
<dbReference type="InterPro" id="IPR039426">
    <property type="entry name" value="TonB-dep_rcpt-like"/>
</dbReference>
<evidence type="ECO:0000256" key="1">
    <source>
        <dbReference type="ARBA" id="ARBA00004571"/>
    </source>
</evidence>
<evidence type="ECO:0000256" key="5">
    <source>
        <dbReference type="ARBA" id="ARBA00023136"/>
    </source>
</evidence>
<evidence type="ECO:0000259" key="7">
    <source>
        <dbReference type="Pfam" id="PF25183"/>
    </source>
</evidence>
<keyword evidence="6" id="KW-0998">Cell outer membrane</keyword>
<gene>
    <name evidence="8" type="ORF">FTW19_13500</name>
</gene>
<reference evidence="8 9" key="1">
    <citation type="submission" date="2019-08" db="EMBL/GenBank/DDBJ databases">
        <title>Complete genome sequence of Terriglobus albidus strain ORNL.</title>
        <authorList>
            <person name="Podar M."/>
        </authorList>
    </citation>
    <scope>NUCLEOTIDE SEQUENCE [LARGE SCALE GENOMIC DNA]</scope>
    <source>
        <strain evidence="8 9">ORNL</strain>
    </source>
</reference>
<sequence>MNVGKVIRTKAITRLLTLWAVSCMMVGALPYRLHAQTANASLSGHITDPSGAVIPDADISLTETATHVTSTTRSNREGLYTFPSVKPGEYSMTVKRAGFGDAKINGLSLAVQGNVLRDVSLAPGSTAETITVHSETEDLVQKTSSELGTVIDQKAIHQLPLNGRNFTQLLTLTPGATPISTSQSAGVGVNDLANLSVPTASVAQPSIQGQTNRSNLYLLDGVVNTEMTGSVYVIPPIVDAMQEFKVQSHDDKAEYGSVLGGVINVVTRSGTNSLHGAAWEFVRNNIFDARDTFRDQNNTGPSAFRQNQFGATVGGPVFLPKIYDGRNRTFFFFGYEGWRYRQAAQSRYRVPTDAELGGDFSRSILSNNIYDPATTTGTASSGYTRTAFAGRVIPSNRINPTAANFIKTYYARPNLTGDPLYNAIVTRSNSNDSDHYMIRGDEQLGSRNAIFVRYDRLNVTSLSPASISLSTGASVPAENLGVGWTGVLSSKLLADVRFGISKRPFSRFQQDSAGLDPMKGLGFVSAGGTTFSLSTPYSGGGMQTANTIESPVYNLSPSLTWVAGNHNLKFGMQYIKQGNDSNSPAYGGYTFSNDQTSDPRQVGTTGNSLASALLGLPSQINNTTTVSNSNRVSTYSFYAQDVWALNKKVTITYGLRFDHRRSFSPSGSTVVSGLTTDGLWWIGLDKLPSACTQTGQSPCIPGDGTLGSIKNGDKIMLSPYGRSWGPVPIWGDFGPRIGIAWRITDKVVLRGGYGIVYDPLMGFEQDWKGFAGSWPATGSVTASLAANQVGSPATPIESTFSSVGRAVPASDPWDTVTWFMDPKIRDPRSQQYNVTVEQQIGSNMALSVGYVGSHTDRMSVTGIFNTAQIAGPGTPAQVNARKPFPWVTATPFMSTDRGYADYNSLQVKLDRRFSNGLQYLISYTFSKSMDAGGSGLFDVENGPGGSSALQNYYDVKESRSVSSYDIPHFLSMAGQYELPFGRNKRYLTHGLASYVLGNWQMNAVAQVRSGQPYNLTVSGDVANIGTSFSWWNYARPNQIGNPKPANPTPLKWFDPAAFSVPVNSYGNFRRNSLRTSHVATADASLFKNFPFKDQLALNFRAEIFNIFNIQNYGAPNTTIGDPGAGRITSNVLPPRQIQLGLHLSF</sequence>
<evidence type="ECO:0000256" key="6">
    <source>
        <dbReference type="ARBA" id="ARBA00023237"/>
    </source>
</evidence>
<dbReference type="SUPFAM" id="SSF49452">
    <property type="entry name" value="Starch-binding domain-like"/>
    <property type="match status" value="1"/>
</dbReference>
<dbReference type="InterPro" id="IPR037066">
    <property type="entry name" value="Plug_dom_sf"/>
</dbReference>
<dbReference type="KEGG" id="talb:FTW19_13500"/>
<proteinExistence type="predicted"/>
<dbReference type="GO" id="GO:0009279">
    <property type="term" value="C:cell outer membrane"/>
    <property type="evidence" value="ECO:0007669"/>
    <property type="project" value="UniProtKB-SubCell"/>
</dbReference>
<dbReference type="GO" id="GO:0030246">
    <property type="term" value="F:carbohydrate binding"/>
    <property type="evidence" value="ECO:0007669"/>
    <property type="project" value="InterPro"/>
</dbReference>
<organism evidence="8 9">
    <name type="scientific">Terriglobus albidus</name>
    <dbReference type="NCBI Taxonomy" id="1592106"/>
    <lineage>
        <taxon>Bacteria</taxon>
        <taxon>Pseudomonadati</taxon>
        <taxon>Acidobacteriota</taxon>
        <taxon>Terriglobia</taxon>
        <taxon>Terriglobales</taxon>
        <taxon>Acidobacteriaceae</taxon>
        <taxon>Terriglobus</taxon>
    </lineage>
</organism>
<evidence type="ECO:0000256" key="2">
    <source>
        <dbReference type="ARBA" id="ARBA00022448"/>
    </source>
</evidence>
<dbReference type="PANTHER" id="PTHR30069">
    <property type="entry name" value="TONB-DEPENDENT OUTER MEMBRANE RECEPTOR"/>
    <property type="match status" value="1"/>
</dbReference>
<dbReference type="Pfam" id="PF25183">
    <property type="entry name" value="OMP_b-brl_4"/>
    <property type="match status" value="1"/>
</dbReference>
<evidence type="ECO:0000313" key="8">
    <source>
        <dbReference type="EMBL" id="QEE28924.1"/>
    </source>
</evidence>
<dbReference type="InterPro" id="IPR036942">
    <property type="entry name" value="Beta-barrel_TonB_sf"/>
</dbReference>
<dbReference type="Gene3D" id="2.170.130.10">
    <property type="entry name" value="TonB-dependent receptor, plug domain"/>
    <property type="match status" value="1"/>
</dbReference>